<proteinExistence type="predicted"/>
<protein>
    <submittedName>
        <fullName evidence="2">Uncharacterized protein</fullName>
    </submittedName>
</protein>
<organism evidence="2">
    <name type="scientific">Sporisorium scitamineum</name>
    <dbReference type="NCBI Taxonomy" id="49012"/>
    <lineage>
        <taxon>Eukaryota</taxon>
        <taxon>Fungi</taxon>
        <taxon>Dikarya</taxon>
        <taxon>Basidiomycota</taxon>
        <taxon>Ustilaginomycotina</taxon>
        <taxon>Ustilaginomycetes</taxon>
        <taxon>Ustilaginales</taxon>
        <taxon>Ustilaginaceae</taxon>
        <taxon>Sporisorium</taxon>
    </lineage>
</organism>
<accession>A0A127Z8T5</accession>
<feature type="compositionally biased region" description="Acidic residues" evidence="1">
    <location>
        <begin position="119"/>
        <end position="141"/>
    </location>
</feature>
<gene>
    <name evidence="2" type="ORF">SPSC_01124</name>
</gene>
<feature type="region of interest" description="Disordered" evidence="1">
    <location>
        <begin position="365"/>
        <end position="397"/>
    </location>
</feature>
<reference evidence="2" key="1">
    <citation type="submission" date="2014-06" db="EMBL/GenBank/DDBJ databases">
        <authorList>
            <person name="Ju J."/>
            <person name="Zhang J."/>
        </authorList>
    </citation>
    <scope>NUCLEOTIDE SEQUENCE</scope>
    <source>
        <strain evidence="2">SscI8</strain>
    </source>
</reference>
<sequence>MSRRVVSYSDISEDVPEPSAMSVSVGQGEAGPSNHLATSGGKDTNGNGGGMKRKQKGMQGGGGGKVRRRVVMHWDDPSYDSSAVREVEGVGYRAHNSNGFSADHDGSLDVGGEGAEVDEEEVDEEDFEVQDEGGEGVDEPYTDWKYDEWGEPYDTSNGNLDGEGQDEYYNYDDEEEPYDSATIPSDLEDNEDEEASLPFAIPDVTEYHRSLDLPLPTTTTSLTSSTSTHRPPREVGGGGRTLLHSEIWGPSTIIDTYNSALHQYCSMHNITPPPRSLTNTSAVALWTDAPAHDSLLAQQVRLDVQQVLAQRKGHTSVIAAAQGVGLNSGGKNGQQRGKPVVTIVPHAGVEGNSAWKKAVKTVQSTPNSIGLPTPTTTTAIDGRISGKEEEEASRRARQEQELHAYWYAGYRAGMAAAAAAAAASAARKKINADTTALGQNDIVDDAAAAAADTIDSNITTNPSATHETPDPAVANPDPTTTNTSISALVEYS</sequence>
<dbReference type="AlphaFoldDB" id="A0A127Z8T5"/>
<feature type="region of interest" description="Disordered" evidence="1">
    <location>
        <begin position="119"/>
        <end position="194"/>
    </location>
</feature>
<dbReference type="EMBL" id="LK056656">
    <property type="protein sequence ID" value="CDU22494.1"/>
    <property type="molecule type" value="Genomic_DNA"/>
</dbReference>
<feature type="compositionally biased region" description="Low complexity" evidence="1">
    <location>
        <begin position="214"/>
        <end position="228"/>
    </location>
</feature>
<dbReference type="OrthoDB" id="197400at2759"/>
<feature type="compositionally biased region" description="Polar residues" evidence="1">
    <location>
        <begin position="365"/>
        <end position="379"/>
    </location>
</feature>
<feature type="region of interest" description="Disordered" evidence="1">
    <location>
        <begin position="214"/>
        <end position="240"/>
    </location>
</feature>
<feature type="region of interest" description="Disordered" evidence="1">
    <location>
        <begin position="457"/>
        <end position="483"/>
    </location>
</feature>
<feature type="compositionally biased region" description="Polar residues" evidence="1">
    <location>
        <begin position="457"/>
        <end position="466"/>
    </location>
</feature>
<feature type="compositionally biased region" description="Basic and acidic residues" evidence="1">
    <location>
        <begin position="384"/>
        <end position="397"/>
    </location>
</feature>
<evidence type="ECO:0000313" key="2">
    <source>
        <dbReference type="EMBL" id="CDU22494.1"/>
    </source>
</evidence>
<name>A0A127Z8T5_9BASI</name>
<evidence type="ECO:0000256" key="1">
    <source>
        <dbReference type="SAM" id="MobiDB-lite"/>
    </source>
</evidence>
<feature type="region of interest" description="Disordered" evidence="1">
    <location>
        <begin position="1"/>
        <end position="65"/>
    </location>
</feature>
<feature type="compositionally biased region" description="Acidic residues" evidence="1">
    <location>
        <begin position="163"/>
        <end position="178"/>
    </location>
</feature>